<protein>
    <submittedName>
        <fullName evidence="6">LLM class F420-dependent oxidoreductase</fullName>
    </submittedName>
</protein>
<keyword evidence="1" id="KW-0285">Flavoprotein</keyword>
<evidence type="ECO:0000313" key="6">
    <source>
        <dbReference type="EMBL" id="BBA30760.1"/>
    </source>
</evidence>
<name>A0A286P167_9ACTN</name>
<organism evidence="6">
    <name type="scientific">Streptomyces sp. HA201</name>
    <dbReference type="NCBI Taxonomy" id="1898030"/>
    <lineage>
        <taxon>Bacteria</taxon>
        <taxon>Bacillati</taxon>
        <taxon>Actinomycetota</taxon>
        <taxon>Actinomycetes</taxon>
        <taxon>Kitasatosporales</taxon>
        <taxon>Streptomycetaceae</taxon>
        <taxon>Streptomyces</taxon>
    </lineage>
</organism>
<keyword evidence="4" id="KW-0503">Monooxygenase</keyword>
<dbReference type="EMBL" id="LC180163">
    <property type="protein sequence ID" value="BBA30760.1"/>
    <property type="molecule type" value="Genomic_DNA"/>
</dbReference>
<accession>A0A286P167</accession>
<evidence type="ECO:0000259" key="5">
    <source>
        <dbReference type="Pfam" id="PF00296"/>
    </source>
</evidence>
<dbReference type="InterPro" id="IPR019923">
    <property type="entry name" value="Lucif-like_OxRdtase_MSMEG_2516"/>
</dbReference>
<feature type="domain" description="Luciferase-like" evidence="5">
    <location>
        <begin position="19"/>
        <end position="238"/>
    </location>
</feature>
<dbReference type="CDD" id="cd01097">
    <property type="entry name" value="Tetrahydromethanopterin_reductase"/>
    <property type="match status" value="1"/>
</dbReference>
<dbReference type="InterPro" id="IPR050172">
    <property type="entry name" value="SsuD_RutA_monooxygenase"/>
</dbReference>
<dbReference type="InterPro" id="IPR036661">
    <property type="entry name" value="Luciferase-like_sf"/>
</dbReference>
<dbReference type="GO" id="GO:0046306">
    <property type="term" value="P:alkanesulfonate catabolic process"/>
    <property type="evidence" value="ECO:0007669"/>
    <property type="project" value="TreeGrafter"/>
</dbReference>
<dbReference type="Pfam" id="PF00296">
    <property type="entry name" value="Bac_luciferase"/>
    <property type="match status" value="1"/>
</dbReference>
<evidence type="ECO:0000256" key="2">
    <source>
        <dbReference type="ARBA" id="ARBA00022643"/>
    </source>
</evidence>
<dbReference type="InterPro" id="IPR011251">
    <property type="entry name" value="Luciferase-like_dom"/>
</dbReference>
<dbReference type="PANTHER" id="PTHR42847">
    <property type="entry name" value="ALKANESULFONATE MONOOXYGENASE"/>
    <property type="match status" value="1"/>
</dbReference>
<evidence type="ECO:0000256" key="1">
    <source>
        <dbReference type="ARBA" id="ARBA00022630"/>
    </source>
</evidence>
<evidence type="ECO:0000256" key="4">
    <source>
        <dbReference type="ARBA" id="ARBA00023033"/>
    </source>
</evidence>
<reference evidence="6" key="1">
    <citation type="submission" date="2016-09" db="EMBL/GenBank/DDBJ databases">
        <title>Transglutaminase gene and flanking region of Streptomyces sp. HA201 strain.</title>
        <authorList>
            <person name="Ueda K."/>
        </authorList>
    </citation>
    <scope>NUCLEOTIDE SEQUENCE</scope>
    <source>
        <strain evidence="6">HA201</strain>
    </source>
</reference>
<sequence>MTTTPPAGTPRRPFRFGINLTAASTRQAWLDKCRRAEALGYDLIVVPDHLGVLAPLPALVAASAVTERPRLATYVLNSAFHNPVLLAREVLTTQLVTGGRLELGLGAGYAKDEFDQAGIPWTGPGARVRRLTETVTQLRRILDDPRLLGWSRTVEPPPLIIGGHGDKMLRLAAEHADVVAFAGATAGANDLAGGDVMAERVSFFETAAGDRAASIERNILVQVVLVASDRQRAIDTLRRRAPHLAESQDLTELPTVLLGSPEEIATTLITRRERYGISSICVHEPAMTAFAPVIALLSGR</sequence>
<keyword evidence="3" id="KW-0560">Oxidoreductase</keyword>
<dbReference type="NCBIfam" id="TIGR03621">
    <property type="entry name" value="F420_MSMEG_2516"/>
    <property type="match status" value="1"/>
</dbReference>
<dbReference type="PANTHER" id="PTHR42847:SF4">
    <property type="entry name" value="ALKANESULFONATE MONOOXYGENASE-RELATED"/>
    <property type="match status" value="1"/>
</dbReference>
<evidence type="ECO:0000256" key="3">
    <source>
        <dbReference type="ARBA" id="ARBA00023002"/>
    </source>
</evidence>
<dbReference type="Gene3D" id="3.20.20.30">
    <property type="entry name" value="Luciferase-like domain"/>
    <property type="match status" value="1"/>
</dbReference>
<proteinExistence type="predicted"/>
<keyword evidence="2" id="KW-0288">FMN</keyword>
<dbReference type="SUPFAM" id="SSF51679">
    <property type="entry name" value="Bacterial luciferase-like"/>
    <property type="match status" value="1"/>
</dbReference>
<dbReference type="GO" id="GO:0008726">
    <property type="term" value="F:alkanesulfonate monooxygenase activity"/>
    <property type="evidence" value="ECO:0007669"/>
    <property type="project" value="TreeGrafter"/>
</dbReference>
<dbReference type="AlphaFoldDB" id="A0A286P167"/>